<protein>
    <submittedName>
        <fullName evidence="4">Uncharacterized protein</fullName>
    </submittedName>
</protein>
<reference evidence="4" key="2">
    <citation type="submission" date="2015-03" db="EMBL/GenBank/DDBJ databases">
        <authorList>
            <consortium name="Pathogen Informatics"/>
            <person name="Murphy D."/>
        </authorList>
    </citation>
    <scope>NUCLEOTIDE SEQUENCE</scope>
    <source>
        <strain evidence="4">N09902308</strain>
    </source>
</reference>
<evidence type="ECO:0000313" key="5">
    <source>
        <dbReference type="Proteomes" id="UP000039021"/>
    </source>
</evidence>
<gene>
    <name evidence="2" type="ORF">ERS007657_03134</name>
    <name evidence="4" type="ORF">ERS007739_00572</name>
    <name evidence="3" type="ORF">ERS007741_02503</name>
</gene>
<evidence type="ECO:0000313" key="4">
    <source>
        <dbReference type="EMBL" id="COX04600.1"/>
    </source>
</evidence>
<dbReference type="AlphaFoldDB" id="A0A654ZMT9"/>
<dbReference type="Proteomes" id="UP000039021">
    <property type="component" value="Unassembled WGS sequence"/>
</dbReference>
<dbReference type="EMBL" id="CSBK01000169">
    <property type="protein sequence ID" value="COX04600.1"/>
    <property type="molecule type" value="Genomic_DNA"/>
</dbReference>
<accession>A0A654ZMT9</accession>
<organism evidence="4 5">
    <name type="scientific">Mycobacterium tuberculosis</name>
    <dbReference type="NCBI Taxonomy" id="1773"/>
    <lineage>
        <taxon>Bacteria</taxon>
        <taxon>Bacillati</taxon>
        <taxon>Actinomycetota</taxon>
        <taxon>Actinomycetes</taxon>
        <taxon>Mycobacteriales</taxon>
        <taxon>Mycobacteriaceae</taxon>
        <taxon>Mycobacterium</taxon>
        <taxon>Mycobacterium tuberculosis complex</taxon>
    </lineage>
</organism>
<dbReference type="EMBL" id="CGCX01001409">
    <property type="protein sequence ID" value="CFR94273.1"/>
    <property type="molecule type" value="Genomic_DNA"/>
</dbReference>
<evidence type="ECO:0000313" key="3">
    <source>
        <dbReference type="EMBL" id="COW44116.1"/>
    </source>
</evidence>
<evidence type="ECO:0000313" key="7">
    <source>
        <dbReference type="Proteomes" id="UP000048600"/>
    </source>
</evidence>
<sequence length="123" mass="12522">MSVSSLSSSSASASLTGATVSTGIPARRANRSRPVIDPKCGGRTRATHNATVGVILIRTSSPTSTQIASTCIETGLNIRTAATAARIPHTVTTAVTTAVCHRLRVATPIVIAPRTTTTSPISA</sequence>
<dbReference type="EMBL" id="CHKL01000292">
    <property type="protein sequence ID" value="COW44116.1"/>
    <property type="molecule type" value="Genomic_DNA"/>
</dbReference>
<dbReference type="Proteomes" id="UP000046680">
    <property type="component" value="Unassembled WGS sequence"/>
</dbReference>
<evidence type="ECO:0000313" key="2">
    <source>
        <dbReference type="EMBL" id="CFR94273.1"/>
    </source>
</evidence>
<reference evidence="5 6" key="1">
    <citation type="submission" date="2015-03" db="EMBL/GenBank/DDBJ databases">
        <authorList>
            <consortium name="Pathogen Informatics"/>
        </authorList>
    </citation>
    <scope>NUCLEOTIDE SEQUENCE [LARGE SCALE GENOMIC DNA]</scope>
    <source>
        <strain evidence="2 6">C09601061</strain>
        <strain evidence="5">N09902308</strain>
        <strain evidence="3 7">P00601463</strain>
    </source>
</reference>
<evidence type="ECO:0000256" key="1">
    <source>
        <dbReference type="SAM" id="MobiDB-lite"/>
    </source>
</evidence>
<evidence type="ECO:0000313" key="6">
    <source>
        <dbReference type="Proteomes" id="UP000046680"/>
    </source>
</evidence>
<proteinExistence type="predicted"/>
<feature type="region of interest" description="Disordered" evidence="1">
    <location>
        <begin position="17"/>
        <end position="43"/>
    </location>
</feature>
<dbReference type="Proteomes" id="UP000048600">
    <property type="component" value="Unassembled WGS sequence"/>
</dbReference>
<name>A0A654ZMT9_MYCTX</name>